<organism evidence="1 2">
    <name type="scientific">Maribellus comscasis</name>
    <dbReference type="NCBI Taxonomy" id="2681766"/>
    <lineage>
        <taxon>Bacteria</taxon>
        <taxon>Pseudomonadati</taxon>
        <taxon>Bacteroidota</taxon>
        <taxon>Bacteroidia</taxon>
        <taxon>Marinilabiliales</taxon>
        <taxon>Prolixibacteraceae</taxon>
        <taxon>Maribellus</taxon>
    </lineage>
</organism>
<dbReference type="AlphaFoldDB" id="A0A6I6K8A0"/>
<name>A0A6I6K8A0_9BACT</name>
<sequence>MKHFIPFAFFLFVFVTTNAQFENIDLSAYKLPEIKIHQLDFSLQYNNDYSQSSHGNSIGNSSEFSRFKLNNNFDALYSYYLNSKKVQIEGLFDFSADIELDWQKSGDVPYEKNDDYIFTVNAWLARRMYLNSKDKWFFLWSPNLYIRRYSYFIKELEGYDNEKSDKFFSRNLDFQPEIKLGGGFGRIEPVNDLRKAIYIFEDLLKNDRLTRLPNENEILQVTDKIAQLRNQRFFDSRLRSIYEIKSLDSLLGNLGLTDEMDATYFTSLNDMWLNGNESIHSGTRIQFSVSGKLLCDFGKTRIENYVPDSEMIVNENSTKYYNNLWGLELLFDSYKPIGLNWQRYFSTNFYYNKYYPDMNENPLAGNYNVLIGSFIYGYSWFLNTRTSAYLGSNGQFNFFDYLKNDENHYDSNNAYCSLSGNLSYYFSPRLRASFFMAVYYSWSESIRQSHIRGFSFTNHIGINYAIF</sequence>
<dbReference type="EMBL" id="CP046401">
    <property type="protein sequence ID" value="QGY46274.1"/>
    <property type="molecule type" value="Genomic_DNA"/>
</dbReference>
<gene>
    <name evidence="1" type="ORF">GM418_22200</name>
</gene>
<dbReference type="RefSeq" id="WP_158869411.1">
    <property type="nucleotide sequence ID" value="NZ_CP046401.1"/>
</dbReference>
<keyword evidence="2" id="KW-1185">Reference proteome</keyword>
<accession>A0A6I6K8A0</accession>
<dbReference type="Proteomes" id="UP000428260">
    <property type="component" value="Chromosome"/>
</dbReference>
<protein>
    <submittedName>
        <fullName evidence="1">Uncharacterized protein</fullName>
    </submittedName>
</protein>
<evidence type="ECO:0000313" key="2">
    <source>
        <dbReference type="Proteomes" id="UP000428260"/>
    </source>
</evidence>
<reference evidence="1 2" key="1">
    <citation type="submission" date="2019-11" db="EMBL/GenBank/DDBJ databases">
        <authorList>
            <person name="Zheng R.K."/>
            <person name="Sun C.M."/>
        </authorList>
    </citation>
    <scope>NUCLEOTIDE SEQUENCE [LARGE SCALE GENOMIC DNA]</scope>
    <source>
        <strain evidence="1 2">WC007</strain>
    </source>
</reference>
<evidence type="ECO:0000313" key="1">
    <source>
        <dbReference type="EMBL" id="QGY46274.1"/>
    </source>
</evidence>
<proteinExistence type="predicted"/>
<dbReference type="KEGG" id="mcos:GM418_22200"/>